<feature type="transmembrane region" description="Helical" evidence="1">
    <location>
        <begin position="192"/>
        <end position="208"/>
    </location>
</feature>
<evidence type="ECO:0000313" key="2">
    <source>
        <dbReference type="EMBL" id="HIX39005.1"/>
    </source>
</evidence>
<feature type="transmembrane region" description="Helical" evidence="1">
    <location>
        <begin position="310"/>
        <end position="328"/>
    </location>
</feature>
<keyword evidence="1" id="KW-0812">Transmembrane</keyword>
<feature type="transmembrane region" description="Helical" evidence="1">
    <location>
        <begin position="368"/>
        <end position="389"/>
    </location>
</feature>
<evidence type="ECO:0000256" key="1">
    <source>
        <dbReference type="SAM" id="Phobius"/>
    </source>
</evidence>
<dbReference type="EMBL" id="DXFG01000327">
    <property type="protein sequence ID" value="HIX39005.1"/>
    <property type="molecule type" value="Genomic_DNA"/>
</dbReference>
<feature type="transmembrane region" description="Helical" evidence="1">
    <location>
        <begin position="238"/>
        <end position="259"/>
    </location>
</feature>
<keyword evidence="1" id="KW-1133">Transmembrane helix</keyword>
<sequence length="912" mass="104162">MSKKKWVSFFKKYGVMIIGIVCTVLFLYSENIFGEYQLSFTNLMYESSPWNTLGVTTDGPVLSDVIDSFTTELYTTIKDGSIGGLWDPDIALGAESNISSWLYPLNYLYILPLHIATVLRTGAEFLIAFFGMYFFIRSLDCKKFPAAIAGVTYCFSSVIVMWLGWQHSDVAALAPFAFFFFEKFLKTVKIKYCFGLILTVYFMLVAGMPTYAAYFLYILAAYVFFRTIWIYRKEGRKIFLIFAAVFIAVLLAVVCSLPYTGSLLSSVGANGYAGSRTGRAGEVLPWEYLSSMVLPYIRISSEFHMNESTIYVGLAAILVFFFSFLNFKKKKNSKFWLISLLVIFLLIFTHVFDSVYKLLPAVNTSSKFRIITLFNFSGAVVLGLNLQDIAENREYYLKHKIRYFFCLLLGAGALCYGCIWTYLRESADEYYEDYKIYIITATILFLLLAAVLIRKIKMSLIMTLLCTAVIFNMASFAKDYFPEVEKGTADIPEATDTIEYLQNNTEYERIAATGSWTLFPNTGVYYGLDDIRGHNFVFTNEDMKTYYTALAGEEGLDSPTRFILPTENVSRINENLLKYLGTKYLVIANEHAGDYSLPGFLSRDNELEQEIQFREDSPQAIRLLAGTYQAQYEAGDRCILEILEKDTGDCVYRNSYDMRNIRDNTSFLMELDGNTLKKDTVYILRITTNTSEEKPLTFYLDKDNWKLPNAYYNDSEAEAPLAVEIFEKDDYIGEDGLVSKELEEYTDRVELADAIEVYDSDEKVLRRMEASFDKNTVFIERTEAEKISSWSKIGTVTENDQAVITEHEDDRVVVEVTAGTPKILMLNEYYDSDWKVYVNGEEQELIKCNYLFRGVEVPEGQCTVEFRYEPTAQYFLFALSCGSLTVIVILAGLSIPIQKGIDRKILKKGRSK</sequence>
<name>A0A9D2API6_9FIRM</name>
<feature type="transmembrane region" description="Helical" evidence="1">
    <location>
        <begin position="460"/>
        <end position="477"/>
    </location>
</feature>
<comment type="caution">
    <text evidence="2">The sequence shown here is derived from an EMBL/GenBank/DDBJ whole genome shotgun (WGS) entry which is preliminary data.</text>
</comment>
<reference evidence="2" key="1">
    <citation type="journal article" date="2021" name="PeerJ">
        <title>Extensive microbial diversity within the chicken gut microbiome revealed by metagenomics and culture.</title>
        <authorList>
            <person name="Gilroy R."/>
            <person name="Ravi A."/>
            <person name="Getino M."/>
            <person name="Pursley I."/>
            <person name="Horton D.L."/>
            <person name="Alikhan N.F."/>
            <person name="Baker D."/>
            <person name="Gharbi K."/>
            <person name="Hall N."/>
            <person name="Watson M."/>
            <person name="Adriaenssens E.M."/>
            <person name="Foster-Nyarko E."/>
            <person name="Jarju S."/>
            <person name="Secka A."/>
            <person name="Antonio M."/>
            <person name="Oren A."/>
            <person name="Chaudhuri R.R."/>
            <person name="La Ragione R."/>
            <person name="Hildebrand F."/>
            <person name="Pallen M.J."/>
        </authorList>
    </citation>
    <scope>NUCLEOTIDE SEQUENCE</scope>
    <source>
        <strain evidence="2">ChiHjej12B11-1927</strain>
    </source>
</reference>
<feature type="transmembrane region" description="Helical" evidence="1">
    <location>
        <begin position="107"/>
        <end position="134"/>
    </location>
</feature>
<evidence type="ECO:0000313" key="3">
    <source>
        <dbReference type="Proteomes" id="UP000824230"/>
    </source>
</evidence>
<feature type="transmembrane region" description="Helical" evidence="1">
    <location>
        <begin position="335"/>
        <end position="356"/>
    </location>
</feature>
<keyword evidence="1" id="KW-0472">Membrane</keyword>
<feature type="transmembrane region" description="Helical" evidence="1">
    <location>
        <begin position="146"/>
        <end position="164"/>
    </location>
</feature>
<dbReference type="Proteomes" id="UP000824230">
    <property type="component" value="Unassembled WGS sequence"/>
</dbReference>
<protein>
    <submittedName>
        <fullName evidence="2">YfhO family protein</fullName>
    </submittedName>
</protein>
<reference evidence="2" key="2">
    <citation type="submission" date="2021-04" db="EMBL/GenBank/DDBJ databases">
        <authorList>
            <person name="Gilroy R."/>
        </authorList>
    </citation>
    <scope>NUCLEOTIDE SEQUENCE</scope>
    <source>
        <strain evidence="2">ChiHjej12B11-1927</strain>
    </source>
</reference>
<organism evidence="2 3">
    <name type="scientific">Candidatus Blautia pullistercoris</name>
    <dbReference type="NCBI Taxonomy" id="2838499"/>
    <lineage>
        <taxon>Bacteria</taxon>
        <taxon>Bacillati</taxon>
        <taxon>Bacillota</taxon>
        <taxon>Clostridia</taxon>
        <taxon>Lachnospirales</taxon>
        <taxon>Lachnospiraceae</taxon>
        <taxon>Blautia</taxon>
    </lineage>
</organism>
<feature type="transmembrane region" description="Helical" evidence="1">
    <location>
        <begin position="12"/>
        <end position="29"/>
    </location>
</feature>
<feature type="transmembrane region" description="Helical" evidence="1">
    <location>
        <begin position="434"/>
        <end position="453"/>
    </location>
</feature>
<dbReference type="PANTHER" id="PTHR38454">
    <property type="entry name" value="INTEGRAL MEMBRANE PROTEIN-RELATED"/>
    <property type="match status" value="1"/>
</dbReference>
<dbReference type="InterPro" id="IPR018580">
    <property type="entry name" value="Uncharacterised_YfhO"/>
</dbReference>
<dbReference type="Pfam" id="PF09586">
    <property type="entry name" value="YfhO"/>
    <property type="match status" value="2"/>
</dbReference>
<feature type="transmembrane region" description="Helical" evidence="1">
    <location>
        <begin position="401"/>
        <end position="422"/>
    </location>
</feature>
<gene>
    <name evidence="2" type="ORF">H9738_14255</name>
</gene>
<dbReference type="AlphaFoldDB" id="A0A9D2API6"/>
<proteinExistence type="predicted"/>
<accession>A0A9D2API6</accession>
<feature type="transmembrane region" description="Helical" evidence="1">
    <location>
        <begin position="874"/>
        <end position="897"/>
    </location>
</feature>
<dbReference type="PANTHER" id="PTHR38454:SF1">
    <property type="entry name" value="INTEGRAL MEMBRANE PROTEIN"/>
    <property type="match status" value="1"/>
</dbReference>